<reference evidence="11" key="1">
    <citation type="submission" date="2015-11" db="EMBL/GenBank/DDBJ databases">
        <authorList>
            <person name="Wang J."/>
            <person name="Wang L."/>
            <person name="Wang F."/>
            <person name="Cao G."/>
        </authorList>
    </citation>
    <scope>NUCLEOTIDE SEQUENCE [LARGE SCALE GENOMIC DNA]</scope>
    <source>
        <strain evidence="11">gdw1</strain>
    </source>
</reference>
<dbReference type="AlphaFoldDB" id="A0A1E2SIM3"/>
<name>A0A1E2SIM3_LEIXY</name>
<keyword evidence="3 7" id="KW-0812">Transmembrane</keyword>
<feature type="transmembrane region" description="Helical" evidence="7">
    <location>
        <begin position="333"/>
        <end position="358"/>
    </location>
</feature>
<feature type="transmembrane region" description="Helical" evidence="7">
    <location>
        <begin position="370"/>
        <end position="390"/>
    </location>
</feature>
<dbReference type="OrthoDB" id="9780560at2"/>
<evidence type="ECO:0000256" key="4">
    <source>
        <dbReference type="ARBA" id="ARBA00022989"/>
    </source>
</evidence>
<evidence type="ECO:0000256" key="5">
    <source>
        <dbReference type="ARBA" id="ARBA00023136"/>
    </source>
</evidence>
<evidence type="ECO:0000256" key="2">
    <source>
        <dbReference type="ARBA" id="ARBA00022475"/>
    </source>
</evidence>
<accession>A0A1E2SIM3</accession>
<evidence type="ECO:0000313" key="10">
    <source>
        <dbReference type="EMBL" id="ODA89607.1"/>
    </source>
</evidence>
<dbReference type="InterPro" id="IPR025857">
    <property type="entry name" value="MacB_PCD"/>
</dbReference>
<dbReference type="Proteomes" id="UP000094426">
    <property type="component" value="Unassembled WGS sequence"/>
</dbReference>
<feature type="domain" description="MacB-like periplasmic core" evidence="9">
    <location>
        <begin position="38"/>
        <end position="200"/>
    </location>
</feature>
<evidence type="ECO:0000256" key="1">
    <source>
        <dbReference type="ARBA" id="ARBA00004651"/>
    </source>
</evidence>
<feature type="transmembrane region" description="Helical" evidence="7">
    <location>
        <begin position="281"/>
        <end position="306"/>
    </location>
</feature>
<keyword evidence="4 7" id="KW-1133">Transmembrane helix</keyword>
<dbReference type="InterPro" id="IPR050250">
    <property type="entry name" value="Macrolide_Exporter_MacB"/>
</dbReference>
<evidence type="ECO:0000256" key="7">
    <source>
        <dbReference type="SAM" id="Phobius"/>
    </source>
</evidence>
<comment type="similarity">
    <text evidence="6">Belongs to the ABC-4 integral membrane protein family.</text>
</comment>
<evidence type="ECO:0000256" key="3">
    <source>
        <dbReference type="ARBA" id="ARBA00022692"/>
    </source>
</evidence>
<organism evidence="10 11">
    <name type="scientific">Leifsonia xyli subsp. xyli</name>
    <dbReference type="NCBI Taxonomy" id="59736"/>
    <lineage>
        <taxon>Bacteria</taxon>
        <taxon>Bacillati</taxon>
        <taxon>Actinomycetota</taxon>
        <taxon>Actinomycetes</taxon>
        <taxon>Micrococcales</taxon>
        <taxon>Microbacteriaceae</taxon>
        <taxon>Leifsonia</taxon>
    </lineage>
</organism>
<protein>
    <submittedName>
        <fullName evidence="10">ABC transporter permease</fullName>
    </submittedName>
</protein>
<evidence type="ECO:0000256" key="6">
    <source>
        <dbReference type="ARBA" id="ARBA00038076"/>
    </source>
</evidence>
<feature type="transmembrane region" description="Helical" evidence="7">
    <location>
        <begin position="37"/>
        <end position="59"/>
    </location>
</feature>
<evidence type="ECO:0000313" key="11">
    <source>
        <dbReference type="Proteomes" id="UP000094426"/>
    </source>
</evidence>
<keyword evidence="5 7" id="KW-0472">Membrane</keyword>
<dbReference type="PANTHER" id="PTHR30572:SF4">
    <property type="entry name" value="ABC TRANSPORTER PERMEASE YTRF"/>
    <property type="match status" value="1"/>
</dbReference>
<comment type="caution">
    <text evidence="10">The sequence shown here is derived from an EMBL/GenBank/DDBJ whole genome shotgun (WGS) entry which is preliminary data.</text>
</comment>
<evidence type="ECO:0000259" key="8">
    <source>
        <dbReference type="Pfam" id="PF02687"/>
    </source>
</evidence>
<dbReference type="InterPro" id="IPR003838">
    <property type="entry name" value="ABC3_permease_C"/>
</dbReference>
<dbReference type="EMBL" id="LNZG01000045">
    <property type="protein sequence ID" value="ODA89607.1"/>
    <property type="molecule type" value="Genomic_DNA"/>
</dbReference>
<gene>
    <name evidence="10" type="ORF">ATY41_04855</name>
</gene>
<feature type="domain" description="ABC3 transporter permease C-terminal" evidence="8">
    <location>
        <begin position="286"/>
        <end position="397"/>
    </location>
</feature>
<dbReference type="Pfam" id="PF02687">
    <property type="entry name" value="FtsX"/>
    <property type="match status" value="1"/>
</dbReference>
<dbReference type="PANTHER" id="PTHR30572">
    <property type="entry name" value="MEMBRANE COMPONENT OF TRANSPORTER-RELATED"/>
    <property type="match status" value="1"/>
</dbReference>
<dbReference type="GO" id="GO:0005886">
    <property type="term" value="C:plasma membrane"/>
    <property type="evidence" value="ECO:0007669"/>
    <property type="project" value="UniProtKB-SubCell"/>
</dbReference>
<comment type="subcellular location">
    <subcellularLocation>
        <location evidence="1">Cell membrane</location>
        <topology evidence="1">Multi-pass membrane protein</topology>
    </subcellularLocation>
</comment>
<sequence length="403" mass="40428">MSAVETNCPPSLPASRLLPGDVLRLGTTGLRTRPVRAVLSALGIAIGIAAMVAVVGLSASAQAKVGQQLAALGTGLLTVQPGESFFGDKSELARESAGKVGMIPGVEAVGEVAKLDGDAYRSRLIPQNETVGVAPTAADVGLLKVIRGTVRSGAWLNEATGAFPAVVLGSAAAERLGVVTPGAQIWMGGRAFTVIGVLDPLPLAPELNSAALIGKRAAAEFFGHRGNPTTVYERSAEASVSSVRSVLGRTVNPQAPNEVTVSRPSDALQAKSAVDAAFTGLLVGLGGIALLVGGIGVANTMVISVLERRREIGLRRALGATHSHIHSQFLAEALLLSLLGGVAGAVLGGAIIAVMSAVNGTPFVLPAEAVGMAIGATLAIGGLAGLYPAIRAARTPPTAALSA</sequence>
<dbReference type="GO" id="GO:0022857">
    <property type="term" value="F:transmembrane transporter activity"/>
    <property type="evidence" value="ECO:0007669"/>
    <property type="project" value="TreeGrafter"/>
</dbReference>
<evidence type="ECO:0000259" key="9">
    <source>
        <dbReference type="Pfam" id="PF12704"/>
    </source>
</evidence>
<proteinExistence type="inferred from homology"/>
<keyword evidence="2" id="KW-1003">Cell membrane</keyword>
<dbReference type="RefSeq" id="WP_041767824.1">
    <property type="nucleotide sequence ID" value="NZ_LNZG01000045.1"/>
</dbReference>
<dbReference type="Pfam" id="PF12704">
    <property type="entry name" value="MacB_PCD"/>
    <property type="match status" value="1"/>
</dbReference>